<dbReference type="PROSITE" id="PS51257">
    <property type="entry name" value="PROKAR_LIPOPROTEIN"/>
    <property type="match status" value="1"/>
</dbReference>
<reference evidence="1 2" key="1">
    <citation type="submission" date="2020-08" db="EMBL/GenBank/DDBJ databases">
        <title>Genomic Encyclopedia of Type Strains, Phase IV (KMG-IV): sequencing the most valuable type-strain genomes for metagenomic binning, comparative biology and taxonomic classification.</title>
        <authorList>
            <person name="Goeker M."/>
        </authorList>
    </citation>
    <scope>NUCLEOTIDE SEQUENCE [LARGE SCALE GENOMIC DNA]</scope>
    <source>
        <strain evidence="1 2">DSM 27939</strain>
    </source>
</reference>
<name>A0A7W8NFT3_9DEIO</name>
<dbReference type="RefSeq" id="WP_184131265.1">
    <property type="nucleotide sequence ID" value="NZ_JACHFL010000004.1"/>
</dbReference>
<protein>
    <recommendedName>
        <fullName evidence="3">MarR family transcriptional regulator</fullName>
    </recommendedName>
</protein>
<dbReference type="EMBL" id="JACHFL010000004">
    <property type="protein sequence ID" value="MBB5363073.1"/>
    <property type="molecule type" value="Genomic_DNA"/>
</dbReference>
<comment type="caution">
    <text evidence="1">The sequence shown here is derived from an EMBL/GenBank/DDBJ whole genome shotgun (WGS) entry which is preliminary data.</text>
</comment>
<dbReference type="Proteomes" id="UP000552709">
    <property type="component" value="Unassembled WGS sequence"/>
</dbReference>
<proteinExistence type="predicted"/>
<evidence type="ECO:0008006" key="3">
    <source>
        <dbReference type="Google" id="ProtNLM"/>
    </source>
</evidence>
<sequence length="84" mass="9037">MRRVALGPAQAQVLLACTLEGDRQAVIAKRTKGISGDNVGQILARLWGRNLVRELEPGIWALEQGPEVEAALDQAHALVRGEGQ</sequence>
<accession>A0A7W8NFT3</accession>
<dbReference type="AlphaFoldDB" id="A0A7W8NFT3"/>
<keyword evidence="2" id="KW-1185">Reference proteome</keyword>
<evidence type="ECO:0000313" key="1">
    <source>
        <dbReference type="EMBL" id="MBB5363073.1"/>
    </source>
</evidence>
<organism evidence="1 2">
    <name type="scientific">Deinococcus humi</name>
    <dbReference type="NCBI Taxonomy" id="662880"/>
    <lineage>
        <taxon>Bacteria</taxon>
        <taxon>Thermotogati</taxon>
        <taxon>Deinococcota</taxon>
        <taxon>Deinococci</taxon>
        <taxon>Deinococcales</taxon>
        <taxon>Deinococcaceae</taxon>
        <taxon>Deinococcus</taxon>
    </lineage>
</organism>
<evidence type="ECO:0000313" key="2">
    <source>
        <dbReference type="Proteomes" id="UP000552709"/>
    </source>
</evidence>
<gene>
    <name evidence="1" type="ORF">HNQ08_002171</name>
</gene>